<dbReference type="RefSeq" id="WP_367639144.1">
    <property type="nucleotide sequence ID" value="NZ_JBFNQN010000010.1"/>
</dbReference>
<dbReference type="EMBL" id="JBFNQN010000010">
    <property type="protein sequence ID" value="MEW9266009.1"/>
    <property type="molecule type" value="Genomic_DNA"/>
</dbReference>
<protein>
    <submittedName>
        <fullName evidence="1">DUF2505 domain-containing protein</fullName>
    </submittedName>
</protein>
<sequence>MPTPFSEQTRFTAPPTAVHAVLVDPAFLRARAERSGALEHTESVSADGEAVVVTSTRTVSTDVLPAAASRFLGSTAVVEQVERWDPAAADGSRRSHLTLTIRNAPVTLTASSVLAPDGPGSSHRLDGTLEVRVPLLGGQVERAALPGLLQLVRSESALAQEWAAGA</sequence>
<dbReference type="Proteomes" id="UP001555826">
    <property type="component" value="Unassembled WGS sequence"/>
</dbReference>
<keyword evidence="2" id="KW-1185">Reference proteome</keyword>
<organism evidence="1 2">
    <name type="scientific">Kineococcus endophyticus</name>
    <dbReference type="NCBI Taxonomy" id="1181883"/>
    <lineage>
        <taxon>Bacteria</taxon>
        <taxon>Bacillati</taxon>
        <taxon>Actinomycetota</taxon>
        <taxon>Actinomycetes</taxon>
        <taxon>Kineosporiales</taxon>
        <taxon>Kineosporiaceae</taxon>
        <taxon>Kineococcus</taxon>
    </lineage>
</organism>
<dbReference type="Pfam" id="PF10698">
    <property type="entry name" value="DUF2505"/>
    <property type="match status" value="1"/>
</dbReference>
<evidence type="ECO:0000313" key="2">
    <source>
        <dbReference type="Proteomes" id="UP001555826"/>
    </source>
</evidence>
<comment type="caution">
    <text evidence="1">The sequence shown here is derived from an EMBL/GenBank/DDBJ whole genome shotgun (WGS) entry which is preliminary data.</text>
</comment>
<accession>A0ABV3P8P1</accession>
<reference evidence="1 2" key="1">
    <citation type="submission" date="2024-07" db="EMBL/GenBank/DDBJ databases">
        <authorList>
            <person name="Thanompreechachai J."/>
            <person name="Duangmal K."/>
        </authorList>
    </citation>
    <scope>NUCLEOTIDE SEQUENCE [LARGE SCALE GENOMIC DNA]</scope>
    <source>
        <strain evidence="1 2">KCTC 19886</strain>
    </source>
</reference>
<evidence type="ECO:0000313" key="1">
    <source>
        <dbReference type="EMBL" id="MEW9266009.1"/>
    </source>
</evidence>
<proteinExistence type="predicted"/>
<dbReference type="InterPro" id="IPR019639">
    <property type="entry name" value="DUF2505"/>
</dbReference>
<name>A0ABV3P8P1_9ACTN</name>
<gene>
    <name evidence="1" type="ORF">AB1207_14745</name>
</gene>